<gene>
    <name evidence="1" type="ORF">LRN_0323</name>
</gene>
<protein>
    <submittedName>
        <fullName evidence="1">Uncharacterized protein</fullName>
    </submittedName>
</protein>
<dbReference type="Proteomes" id="UP000031011">
    <property type="component" value="Unassembled WGS sequence"/>
</dbReference>
<proteinExistence type="predicted"/>
<evidence type="ECO:0000313" key="2">
    <source>
        <dbReference type="Proteomes" id="UP000031011"/>
    </source>
</evidence>
<sequence>MYRTQINANVPIQNGSGQIIVDLPDILHAGDYLMVGDTETRWRVKESTLIVHDEFHPKKEYVDLVLDVTKQ</sequence>
<dbReference type="AlphaFoldDB" id="A0A837DVT0"/>
<dbReference type="EMBL" id="AWYA01000060">
    <property type="protein sequence ID" value="KIC05086.1"/>
    <property type="molecule type" value="Genomic_DNA"/>
</dbReference>
<evidence type="ECO:0000313" key="1">
    <source>
        <dbReference type="EMBL" id="KIC05086.1"/>
    </source>
</evidence>
<comment type="caution">
    <text evidence="1">The sequence shown here is derived from an EMBL/GenBank/DDBJ whole genome shotgun (WGS) entry which is preliminary data.</text>
</comment>
<organism evidence="1 2">
    <name type="scientific">Ligilactobacillus ruminis DPC 6832</name>
    <dbReference type="NCBI Taxonomy" id="1402208"/>
    <lineage>
        <taxon>Bacteria</taxon>
        <taxon>Bacillati</taxon>
        <taxon>Bacillota</taxon>
        <taxon>Bacilli</taxon>
        <taxon>Lactobacillales</taxon>
        <taxon>Lactobacillaceae</taxon>
        <taxon>Ligilactobacillus</taxon>
    </lineage>
</organism>
<reference evidence="1 2" key="1">
    <citation type="journal article" date="2015" name="BMC Microbiol.">
        <title>Lactobacillus ruminis strains cluster according to their mammalian gut source.</title>
        <authorList>
            <person name="O' Donnell M.M."/>
            <person name="Harris H.M."/>
            <person name="Lynch D.B."/>
            <person name="Ross R.P."/>
            <person name="O'Toole P.W."/>
        </authorList>
    </citation>
    <scope>NUCLEOTIDE SEQUENCE [LARGE SCALE GENOMIC DNA]</scope>
    <source>
        <strain evidence="1 2">DPC 6832</strain>
    </source>
</reference>
<name>A0A837DVT0_9LACO</name>
<accession>A0A837DVT0</accession>